<feature type="non-terminal residue" evidence="4">
    <location>
        <position position="1"/>
    </location>
</feature>
<feature type="region of interest" description="Disordered" evidence="1">
    <location>
        <begin position="21"/>
        <end position="62"/>
    </location>
</feature>
<keyword evidence="5" id="KW-1185">Reference proteome</keyword>
<dbReference type="InterPro" id="IPR029021">
    <property type="entry name" value="Prot-tyrosine_phosphatase-like"/>
</dbReference>
<name>A0A3P7DKI9_WUCBA</name>
<sequence>WSIKRDFQNFTTKFQRLRQKEIRNAAVNKKEPAPDKTKSKREGRKTKASDEKSSRAEKNDFFNTFSLRSRRERKRKKKEKLNESKSKREKKKNAVCFKMFSFFHFYLQEEKSMRARKKKLRDFPVTDEQKENYSNFLLEMFGLGVDGIVKQYQADLKTYIPPDMSHTAFDKNMKKNRYKDVICIDKTRVILQEGESDYIHANHVKGDPFLNSFICTQGPMKITVNDFWIMIMQEKVSNIVMLCNILEAGKNKCFQYWPQDVGSSLTFGDIQVSCSEVNDNKDTTFIISILQAENKNIRLTIKHIRWKEWPDKGVPTSVLAPFRILKIVRQSLHRTTVVHCSAGIGRTGCIVAIEMGLQQILSGKPLFLIDMVKKLRSMRMSAIQTDEQLVYVVRCLVAYADACGLFNSKPELQEKAEKFSDEYTTMLAAKKAARKQKITAQPETERTDDQAAIMKVEEKKEEPSQKSKQSVQEVIERATVLRLEPPKIEQKQLQPLQIFANEKQSSKVEQAPSAVPVQQIEKLTQPIPAPLVAKVQGQLKQVQLIPTTPVVPIQQPQKQVQPVPLAPVVPIQQSEKQTQPVPTTPAVPIQQSQKQIQQIPTTPVIPIQQPQKQVQPVPPAPVVPIQQSQKQTQSVPTTPAVPTHQSQKQIQPVLKSPVVAIQQSQKQTQPVSTAPAVPTQQSQKQIQPVSTTPAVPIPQPQKQIQPVQTAPTPTVPTPQLQKQIQSAPRALVPPIEQSQKQIQPVPTTPAVPIQQPQKQVQSTPKAFDVPTQQPQKQIPVIAKSKSTQNAALKPTQMPSSSTTPSKTSNYEPSNTKK</sequence>
<dbReference type="AlphaFoldDB" id="A0A3P7DKI9"/>
<dbReference type="Pfam" id="PF00102">
    <property type="entry name" value="Y_phosphatase"/>
    <property type="match status" value="1"/>
</dbReference>
<evidence type="ECO:0000313" key="5">
    <source>
        <dbReference type="Proteomes" id="UP000270924"/>
    </source>
</evidence>
<accession>A0A3P7DKI9</accession>
<evidence type="ECO:0000259" key="2">
    <source>
        <dbReference type="PROSITE" id="PS50055"/>
    </source>
</evidence>
<dbReference type="InterPro" id="IPR000387">
    <property type="entry name" value="Tyr_Pase_dom"/>
</dbReference>
<feature type="region of interest" description="Disordered" evidence="1">
    <location>
        <begin position="629"/>
        <end position="650"/>
    </location>
</feature>
<dbReference type="OMA" id="YEPSNTK"/>
<dbReference type="SUPFAM" id="SSF52799">
    <property type="entry name" value="(Phosphotyrosine protein) phosphatases II"/>
    <property type="match status" value="1"/>
</dbReference>
<dbReference type="SMART" id="SM00404">
    <property type="entry name" value="PTPc_motif"/>
    <property type="match status" value="1"/>
</dbReference>
<dbReference type="PRINTS" id="PR00700">
    <property type="entry name" value="PRTYPHPHTASE"/>
</dbReference>
<feature type="region of interest" description="Disordered" evidence="1">
    <location>
        <begin position="665"/>
        <end position="817"/>
    </location>
</feature>
<dbReference type="PROSITE" id="PS50055">
    <property type="entry name" value="TYR_PHOSPHATASE_PTP"/>
    <property type="match status" value="1"/>
</dbReference>
<dbReference type="CDD" id="cd00047">
    <property type="entry name" value="PTPc"/>
    <property type="match status" value="1"/>
</dbReference>
<feature type="compositionally biased region" description="Polar residues" evidence="1">
    <location>
        <begin position="754"/>
        <end position="776"/>
    </location>
</feature>
<evidence type="ECO:0008006" key="6">
    <source>
        <dbReference type="Google" id="ProtNLM"/>
    </source>
</evidence>
<dbReference type="PROSITE" id="PS00383">
    <property type="entry name" value="TYR_PHOSPHATASE_1"/>
    <property type="match status" value="1"/>
</dbReference>
<dbReference type="PANTHER" id="PTHR46163">
    <property type="entry name" value="TYROSINE-PROTEIN PHOSPHATASE-RELATED"/>
    <property type="match status" value="1"/>
</dbReference>
<dbReference type="SMART" id="SM00194">
    <property type="entry name" value="PTPc"/>
    <property type="match status" value="1"/>
</dbReference>
<dbReference type="InterPro" id="IPR003595">
    <property type="entry name" value="Tyr_Pase_cat"/>
</dbReference>
<dbReference type="OrthoDB" id="6058203at2759"/>
<feature type="domain" description="Tyrosine specific protein phosphatases" evidence="3">
    <location>
        <begin position="322"/>
        <end position="390"/>
    </location>
</feature>
<evidence type="ECO:0000256" key="1">
    <source>
        <dbReference type="SAM" id="MobiDB-lite"/>
    </source>
</evidence>
<feature type="compositionally biased region" description="Low complexity" evidence="1">
    <location>
        <begin position="794"/>
        <end position="808"/>
    </location>
</feature>
<feature type="compositionally biased region" description="Polar residues" evidence="1">
    <location>
        <begin position="665"/>
        <end position="692"/>
    </location>
</feature>
<dbReference type="Gene3D" id="3.90.190.10">
    <property type="entry name" value="Protein tyrosine phosphatase superfamily"/>
    <property type="match status" value="1"/>
</dbReference>
<feature type="compositionally biased region" description="Polar residues" evidence="1">
    <location>
        <begin position="736"/>
        <end position="745"/>
    </location>
</feature>
<proteinExistence type="predicted"/>
<dbReference type="GO" id="GO:0004725">
    <property type="term" value="F:protein tyrosine phosphatase activity"/>
    <property type="evidence" value="ECO:0007669"/>
    <property type="project" value="InterPro"/>
</dbReference>
<dbReference type="InParanoid" id="A0A3P7DKI9"/>
<feature type="compositionally biased region" description="Basic and acidic residues" evidence="1">
    <location>
        <begin position="45"/>
        <end position="60"/>
    </location>
</feature>
<dbReference type="InterPro" id="IPR052782">
    <property type="entry name" value="Oocyte-zygote_transition_reg"/>
</dbReference>
<gene>
    <name evidence="4" type="ORF">WBA_LOCUS3746</name>
</gene>
<dbReference type="InterPro" id="IPR016130">
    <property type="entry name" value="Tyr_Pase_AS"/>
</dbReference>
<organism evidence="4 5">
    <name type="scientific">Wuchereria bancrofti</name>
    <dbReference type="NCBI Taxonomy" id="6293"/>
    <lineage>
        <taxon>Eukaryota</taxon>
        <taxon>Metazoa</taxon>
        <taxon>Ecdysozoa</taxon>
        <taxon>Nematoda</taxon>
        <taxon>Chromadorea</taxon>
        <taxon>Rhabditida</taxon>
        <taxon>Spirurina</taxon>
        <taxon>Spiruromorpha</taxon>
        <taxon>Filarioidea</taxon>
        <taxon>Onchocercidae</taxon>
        <taxon>Wuchereria</taxon>
    </lineage>
</organism>
<feature type="domain" description="Tyrosine-protein phosphatase" evidence="2">
    <location>
        <begin position="172"/>
        <end position="399"/>
    </location>
</feature>
<evidence type="ECO:0000313" key="4">
    <source>
        <dbReference type="EMBL" id="VDM10360.1"/>
    </source>
</evidence>
<feature type="compositionally biased region" description="Basic and acidic residues" evidence="1">
    <location>
        <begin position="21"/>
        <end position="37"/>
    </location>
</feature>
<dbReference type="InterPro" id="IPR000242">
    <property type="entry name" value="PTP_cat"/>
</dbReference>
<evidence type="ECO:0000259" key="3">
    <source>
        <dbReference type="PROSITE" id="PS50056"/>
    </source>
</evidence>
<protein>
    <recommendedName>
        <fullName evidence="6">Protein-tyrosine phosphatase containing protein</fullName>
    </recommendedName>
</protein>
<dbReference type="EMBL" id="UYWW01001350">
    <property type="protein sequence ID" value="VDM10360.1"/>
    <property type="molecule type" value="Genomic_DNA"/>
</dbReference>
<feature type="compositionally biased region" description="Low complexity" evidence="1">
    <location>
        <begin position="700"/>
        <end position="721"/>
    </location>
</feature>
<dbReference type="PROSITE" id="PS50056">
    <property type="entry name" value="TYR_PHOSPHATASE_2"/>
    <property type="match status" value="1"/>
</dbReference>
<reference evidence="4 5" key="1">
    <citation type="submission" date="2018-11" db="EMBL/GenBank/DDBJ databases">
        <authorList>
            <consortium name="Pathogen Informatics"/>
        </authorList>
    </citation>
    <scope>NUCLEOTIDE SEQUENCE [LARGE SCALE GENOMIC DNA]</scope>
</reference>
<dbReference type="Proteomes" id="UP000270924">
    <property type="component" value="Unassembled WGS sequence"/>
</dbReference>